<dbReference type="GO" id="GO:0051603">
    <property type="term" value="P:proteolysis involved in protein catabolic process"/>
    <property type="evidence" value="ECO:0007669"/>
    <property type="project" value="TreeGrafter"/>
</dbReference>
<dbReference type="OrthoDB" id="9814887at2"/>
<sequence length="448" mass="48521">MRSRWFHPAAVLVILAGLWLQALPAQAVTLIRDAEIERSLRELATPLMAAAGVNPARVDIWVIEDSKLNAFVADPQTIVIHSGLLLRLETPQQVQAVLAHELAHIANGHISRRIDNMRAMNRFARMGLILAAAAGAATGSPEAAIGLGAGAAGAARRAFFGHTRAEEAAADRSSIRYMTNAGVSPVAMVEVLNIFRGQEALSPGRQDPYLRTHPLTRDRLRAAEGFAAASPPAPSDQSEAAYWYARLQGKLSAFLRNPDWTLRRVPPSDRSEVAVMRRAIAYHKKPDPDRAAREVEALLALRPDDPYYTALKGQFAFESRRYDAAVAAYERAVSLAPREPLLLAQLGRAYLAQNTAASNRKALEVLAAAYGRDAGNPSLLRDLAQAYARAGQNGMASVTTAERHAMSGRVSDAGLQARRAMALLPQGSPGYARARDILRTAEQAEARR</sequence>
<dbReference type="Pfam" id="PF01435">
    <property type="entry name" value="Peptidase_M48"/>
    <property type="match status" value="1"/>
</dbReference>
<evidence type="ECO:0000256" key="6">
    <source>
        <dbReference type="ARBA" id="ARBA00023049"/>
    </source>
</evidence>
<keyword evidence="10" id="KW-1185">Reference proteome</keyword>
<reference evidence="10" key="1">
    <citation type="journal article" date="2010" name="ISME J.">
        <title>The complete genome sequence of the algal symbiont Dinoroseobacter shibae: a hitchhiker's guide to life in the sea.</title>
        <authorList>
            <person name="Wagner-Dobler I."/>
            <person name="Ballhausen B."/>
            <person name="Berger M."/>
            <person name="Brinkhoff T."/>
            <person name="Buchholz I."/>
            <person name="Bunk B."/>
            <person name="Cypionka H."/>
            <person name="Daniel R."/>
            <person name="Drepper T."/>
            <person name="Gerdts G."/>
            <person name="Hahnke S."/>
            <person name="Han C."/>
            <person name="Jahn D."/>
            <person name="Kalhoefer D."/>
            <person name="Kiss H."/>
            <person name="Klenk H.P."/>
            <person name="Kyrpides N."/>
            <person name="Liebl W."/>
            <person name="Liesegang H."/>
            <person name="Meincke L."/>
            <person name="Pati A."/>
            <person name="Petersen J."/>
            <person name="Piekarski T."/>
            <person name="Pommerenke C."/>
            <person name="Pradella S."/>
            <person name="Pukall R."/>
            <person name="Rabus R."/>
            <person name="Stackebrandt E."/>
            <person name="Thole S."/>
            <person name="Thompson L."/>
            <person name="Tielen P."/>
            <person name="Tomasch J."/>
            <person name="von Jan M."/>
            <person name="Wanphrut N."/>
            <person name="Wichels A."/>
            <person name="Zech H."/>
            <person name="Simon M."/>
        </authorList>
    </citation>
    <scope>NUCLEOTIDE SEQUENCE [LARGE SCALE GENOMIC DNA]</scope>
    <source>
        <strain evidence="10">DSM 16493 / NCIMB 14021 / DFL 12</strain>
    </source>
</reference>
<dbReference type="InterPro" id="IPR051156">
    <property type="entry name" value="Mito/Outer_Membr_Metalloprot"/>
</dbReference>
<dbReference type="EMBL" id="CP000830">
    <property type="protein sequence ID" value="ABV92909.1"/>
    <property type="molecule type" value="Genomic_DNA"/>
</dbReference>
<protein>
    <submittedName>
        <fullName evidence="9">Peptidase M48 Ste24p</fullName>
        <ecNumber evidence="9">3.4.-.-</ecNumber>
    </submittedName>
</protein>
<dbReference type="HOGENOM" id="CLU_030556_2_0_5"/>
<evidence type="ECO:0000313" key="9">
    <source>
        <dbReference type="EMBL" id="ABV92909.1"/>
    </source>
</evidence>
<dbReference type="EC" id="3.4.-.-" evidence="9"/>
<evidence type="ECO:0000256" key="1">
    <source>
        <dbReference type="ARBA" id="ARBA00001947"/>
    </source>
</evidence>
<evidence type="ECO:0000313" key="10">
    <source>
        <dbReference type="Proteomes" id="UP000006833"/>
    </source>
</evidence>
<keyword evidence="7" id="KW-0802">TPR repeat</keyword>
<keyword evidence="5" id="KW-0862">Zinc</keyword>
<accession>A8LHW2</accession>
<dbReference type="InterPro" id="IPR011990">
    <property type="entry name" value="TPR-like_helical_dom_sf"/>
</dbReference>
<evidence type="ECO:0000256" key="5">
    <source>
        <dbReference type="ARBA" id="ARBA00022833"/>
    </source>
</evidence>
<dbReference type="PANTHER" id="PTHR22726:SF1">
    <property type="entry name" value="METALLOENDOPEPTIDASE OMA1, MITOCHONDRIAL"/>
    <property type="match status" value="1"/>
</dbReference>
<dbReference type="InterPro" id="IPR001915">
    <property type="entry name" value="Peptidase_M48"/>
</dbReference>
<keyword evidence="4 9" id="KW-0378">Hydrolase</keyword>
<dbReference type="AlphaFoldDB" id="A8LHW2"/>
<dbReference type="GO" id="GO:0046872">
    <property type="term" value="F:metal ion binding"/>
    <property type="evidence" value="ECO:0007669"/>
    <property type="project" value="UniProtKB-KW"/>
</dbReference>
<dbReference type="Gene3D" id="3.30.2010.10">
    <property type="entry name" value="Metalloproteases ('zincins'), catalytic domain"/>
    <property type="match status" value="1"/>
</dbReference>
<dbReference type="CDD" id="cd07324">
    <property type="entry name" value="M48C_Oma1-like"/>
    <property type="match status" value="1"/>
</dbReference>
<dbReference type="SUPFAM" id="SSF48452">
    <property type="entry name" value="TPR-like"/>
    <property type="match status" value="1"/>
</dbReference>
<feature type="repeat" description="TPR" evidence="7">
    <location>
        <begin position="306"/>
        <end position="339"/>
    </location>
</feature>
<dbReference type="PROSITE" id="PS50005">
    <property type="entry name" value="TPR"/>
    <property type="match status" value="1"/>
</dbReference>
<name>A8LHW2_DINSH</name>
<evidence type="ECO:0000256" key="2">
    <source>
        <dbReference type="ARBA" id="ARBA00022670"/>
    </source>
</evidence>
<gene>
    <name evidence="9" type="ordered locus">Dshi_1167</name>
</gene>
<dbReference type="GO" id="GO:0004222">
    <property type="term" value="F:metalloendopeptidase activity"/>
    <property type="evidence" value="ECO:0007669"/>
    <property type="project" value="InterPro"/>
</dbReference>
<keyword evidence="3" id="KW-0479">Metal-binding</keyword>
<dbReference type="PANTHER" id="PTHR22726">
    <property type="entry name" value="METALLOENDOPEPTIDASE OMA1"/>
    <property type="match status" value="1"/>
</dbReference>
<feature type="domain" description="Peptidase M48" evidence="8">
    <location>
        <begin position="34"/>
        <end position="225"/>
    </location>
</feature>
<dbReference type="GO" id="GO:0016020">
    <property type="term" value="C:membrane"/>
    <property type="evidence" value="ECO:0007669"/>
    <property type="project" value="TreeGrafter"/>
</dbReference>
<dbReference type="Gene3D" id="1.25.40.10">
    <property type="entry name" value="Tetratricopeptide repeat domain"/>
    <property type="match status" value="1"/>
</dbReference>
<dbReference type="RefSeq" id="WP_012177839.1">
    <property type="nucleotide sequence ID" value="NC_009952.1"/>
</dbReference>
<proteinExistence type="predicted"/>
<evidence type="ECO:0000256" key="7">
    <source>
        <dbReference type="PROSITE-ProRule" id="PRU00339"/>
    </source>
</evidence>
<evidence type="ECO:0000259" key="8">
    <source>
        <dbReference type="Pfam" id="PF01435"/>
    </source>
</evidence>
<dbReference type="STRING" id="398580.Dshi_1167"/>
<dbReference type="InterPro" id="IPR019734">
    <property type="entry name" value="TPR_rpt"/>
</dbReference>
<dbReference type="Proteomes" id="UP000006833">
    <property type="component" value="Chromosome"/>
</dbReference>
<evidence type="ECO:0000256" key="3">
    <source>
        <dbReference type="ARBA" id="ARBA00022723"/>
    </source>
</evidence>
<keyword evidence="6" id="KW-0482">Metalloprotease</keyword>
<dbReference type="KEGG" id="dsh:Dshi_1167"/>
<comment type="cofactor">
    <cofactor evidence="1">
        <name>Zn(2+)</name>
        <dbReference type="ChEBI" id="CHEBI:29105"/>
    </cofactor>
</comment>
<organism evidence="9 10">
    <name type="scientific">Dinoroseobacter shibae (strain DSM 16493 / NCIMB 14021 / DFL 12)</name>
    <dbReference type="NCBI Taxonomy" id="398580"/>
    <lineage>
        <taxon>Bacteria</taxon>
        <taxon>Pseudomonadati</taxon>
        <taxon>Pseudomonadota</taxon>
        <taxon>Alphaproteobacteria</taxon>
        <taxon>Rhodobacterales</taxon>
        <taxon>Roseobacteraceae</taxon>
        <taxon>Dinoroseobacter</taxon>
    </lineage>
</organism>
<keyword evidence="2" id="KW-0645">Protease</keyword>
<dbReference type="eggNOG" id="COG4783">
    <property type="taxonomic scope" value="Bacteria"/>
</dbReference>
<evidence type="ECO:0000256" key="4">
    <source>
        <dbReference type="ARBA" id="ARBA00022801"/>
    </source>
</evidence>